<name>A0AAW3NNQ3_9BURK</name>
<dbReference type="SUPFAM" id="SSF55961">
    <property type="entry name" value="Bet v1-like"/>
    <property type="match status" value="1"/>
</dbReference>
<sequence length="63" mass="6761">MSQQETLVAIELFDRDGLCEVVPTHERIAAELAPEGIGIGWRQMLDKLDASLRAPGGGGIART</sequence>
<proteinExistence type="predicted"/>
<dbReference type="EMBL" id="LPDO01000007">
    <property type="protein sequence ID" value="KVT62573.1"/>
    <property type="molecule type" value="Genomic_DNA"/>
</dbReference>
<organism evidence="1 2">
    <name type="scientific">Burkholderia ubonensis</name>
    <dbReference type="NCBI Taxonomy" id="101571"/>
    <lineage>
        <taxon>Bacteria</taxon>
        <taxon>Pseudomonadati</taxon>
        <taxon>Pseudomonadota</taxon>
        <taxon>Betaproteobacteria</taxon>
        <taxon>Burkholderiales</taxon>
        <taxon>Burkholderiaceae</taxon>
        <taxon>Burkholderia</taxon>
        <taxon>Burkholderia cepacia complex</taxon>
    </lineage>
</organism>
<evidence type="ECO:0000313" key="1">
    <source>
        <dbReference type="EMBL" id="KVT62573.1"/>
    </source>
</evidence>
<comment type="caution">
    <text evidence="1">The sequence shown here is derived from an EMBL/GenBank/DDBJ whole genome shotgun (WGS) entry which is preliminary data.</text>
</comment>
<accession>A0AAW3NNQ3</accession>
<dbReference type="Proteomes" id="UP000056732">
    <property type="component" value="Unassembled WGS sequence"/>
</dbReference>
<gene>
    <name evidence="1" type="ORF">WK53_23000</name>
</gene>
<reference evidence="1 2" key="1">
    <citation type="submission" date="2015-11" db="EMBL/GenBank/DDBJ databases">
        <title>Expanding the genomic diversity of Burkholderia species for the development of highly accurate diagnostics.</title>
        <authorList>
            <person name="Sahl J."/>
            <person name="Keim P."/>
            <person name="Wagner D."/>
        </authorList>
    </citation>
    <scope>NUCLEOTIDE SEQUENCE [LARGE SCALE GENOMIC DNA]</scope>
    <source>
        <strain evidence="1 2">MSMB1137WGS</strain>
    </source>
</reference>
<protein>
    <submittedName>
        <fullName evidence="1">Uncharacterized protein</fullName>
    </submittedName>
</protein>
<dbReference type="RefSeq" id="WP_059925280.1">
    <property type="nucleotide sequence ID" value="NZ_LPDO01000007.1"/>
</dbReference>
<dbReference type="AlphaFoldDB" id="A0AAW3NNQ3"/>
<dbReference type="InterPro" id="IPR023393">
    <property type="entry name" value="START-like_dom_sf"/>
</dbReference>
<dbReference type="Gene3D" id="3.30.530.20">
    <property type="match status" value="1"/>
</dbReference>
<evidence type="ECO:0000313" key="2">
    <source>
        <dbReference type="Proteomes" id="UP000056732"/>
    </source>
</evidence>